<accession>A0A3B1A0Q4</accession>
<feature type="domain" description="Clp ATPase C-terminal" evidence="3">
    <location>
        <begin position="1"/>
        <end position="55"/>
    </location>
</feature>
<evidence type="ECO:0000256" key="1">
    <source>
        <dbReference type="ARBA" id="ARBA00022741"/>
    </source>
</evidence>
<keyword evidence="4" id="KW-0645">Protease</keyword>
<evidence type="ECO:0000313" key="4">
    <source>
        <dbReference type="EMBL" id="VAW95140.1"/>
    </source>
</evidence>
<dbReference type="EMBL" id="UOFV01000046">
    <property type="protein sequence ID" value="VAW95140.1"/>
    <property type="molecule type" value="Genomic_DNA"/>
</dbReference>
<dbReference type="Pfam" id="PF10431">
    <property type="entry name" value="ClpB_D2-small"/>
    <property type="match status" value="1"/>
</dbReference>
<dbReference type="InterPro" id="IPR019489">
    <property type="entry name" value="Clp_ATPase_C"/>
</dbReference>
<dbReference type="AlphaFoldDB" id="A0A3B1A0Q4"/>
<evidence type="ECO:0000259" key="3">
    <source>
        <dbReference type="SMART" id="SM01086"/>
    </source>
</evidence>
<dbReference type="GO" id="GO:0005524">
    <property type="term" value="F:ATP binding"/>
    <property type="evidence" value="ECO:0007669"/>
    <property type="project" value="UniProtKB-KW"/>
</dbReference>
<dbReference type="GO" id="GO:0008233">
    <property type="term" value="F:peptidase activity"/>
    <property type="evidence" value="ECO:0007669"/>
    <property type="project" value="UniProtKB-KW"/>
</dbReference>
<keyword evidence="1" id="KW-0547">Nucleotide-binding</keyword>
<protein>
    <submittedName>
        <fullName evidence="4">ATP-dependent Clp protease ATP-binding subunit ClpA</fullName>
    </submittedName>
</protein>
<dbReference type="GO" id="GO:0006508">
    <property type="term" value="P:proteolysis"/>
    <property type="evidence" value="ECO:0007669"/>
    <property type="project" value="UniProtKB-KW"/>
</dbReference>
<organism evidence="4">
    <name type="scientific">hydrothermal vent metagenome</name>
    <dbReference type="NCBI Taxonomy" id="652676"/>
    <lineage>
        <taxon>unclassified sequences</taxon>
        <taxon>metagenomes</taxon>
        <taxon>ecological metagenomes</taxon>
    </lineage>
</organism>
<name>A0A3B1A0Q4_9ZZZZ</name>
<gene>
    <name evidence="4" type="ORF">MNBD_GAMMA19-2191</name>
</gene>
<keyword evidence="4" id="KW-0378">Hydrolase</keyword>
<evidence type="ECO:0000256" key="2">
    <source>
        <dbReference type="ARBA" id="ARBA00022840"/>
    </source>
</evidence>
<proteinExistence type="predicted"/>
<reference evidence="4" key="1">
    <citation type="submission" date="2018-06" db="EMBL/GenBank/DDBJ databases">
        <authorList>
            <person name="Zhirakovskaya E."/>
        </authorList>
    </citation>
    <scope>NUCLEOTIDE SEQUENCE</scope>
</reference>
<dbReference type="SMART" id="SM01086">
    <property type="entry name" value="ClpB_D2-small"/>
    <property type="match status" value="1"/>
</dbReference>
<feature type="non-terminal residue" evidence="4">
    <location>
        <position position="1"/>
    </location>
</feature>
<keyword evidence="2 4" id="KW-0067">ATP-binding</keyword>
<sequence>VWLAENGYDEKMGARPMARVIQERIKKPLAEELLFGRLANGGLVKVSTDEKGLSFTINEDESVTEEVL</sequence>
<dbReference type="Gene3D" id="1.10.8.60">
    <property type="match status" value="1"/>
</dbReference>